<evidence type="ECO:0000256" key="11">
    <source>
        <dbReference type="ARBA" id="ARBA00023303"/>
    </source>
</evidence>
<dbReference type="Gene3D" id="1.10.287.770">
    <property type="entry name" value="YojJ-like"/>
    <property type="match status" value="1"/>
</dbReference>
<accession>A0A7R8CB96</accession>
<dbReference type="Proteomes" id="UP000675881">
    <property type="component" value="Chromosome 1"/>
</dbReference>
<evidence type="ECO:0000313" key="13">
    <source>
        <dbReference type="EMBL" id="CAF2754501.1"/>
    </source>
</evidence>
<dbReference type="PRINTS" id="PR01078">
    <property type="entry name" value="AMINACHANNEL"/>
</dbReference>
<dbReference type="PANTHER" id="PTHR11690">
    <property type="entry name" value="AMILORIDE-SENSITIVE SODIUM CHANNEL-RELATED"/>
    <property type="match status" value="1"/>
</dbReference>
<dbReference type="EMBL" id="HG994580">
    <property type="protein sequence ID" value="CAF2754501.1"/>
    <property type="molecule type" value="Genomic_DNA"/>
</dbReference>
<dbReference type="PANTHER" id="PTHR11690:SF248">
    <property type="entry name" value="PICKPOCKET 17, ISOFORM A"/>
    <property type="match status" value="1"/>
</dbReference>
<keyword evidence="9" id="KW-0472">Membrane</keyword>
<protein>
    <submittedName>
        <fullName evidence="13">(salmon louse) hypothetical protein</fullName>
    </submittedName>
</protein>
<evidence type="ECO:0000256" key="5">
    <source>
        <dbReference type="ARBA" id="ARBA00022692"/>
    </source>
</evidence>
<keyword evidence="6" id="KW-1133">Transmembrane helix</keyword>
<evidence type="ECO:0000256" key="2">
    <source>
        <dbReference type="ARBA" id="ARBA00007193"/>
    </source>
</evidence>
<keyword evidence="14" id="KW-1185">Reference proteome</keyword>
<keyword evidence="10 12" id="KW-0739">Sodium transport</keyword>
<dbReference type="Pfam" id="PF00858">
    <property type="entry name" value="ASC"/>
    <property type="match status" value="1"/>
</dbReference>
<evidence type="ECO:0000256" key="6">
    <source>
        <dbReference type="ARBA" id="ARBA00022989"/>
    </source>
</evidence>
<evidence type="ECO:0000256" key="12">
    <source>
        <dbReference type="RuleBase" id="RU000679"/>
    </source>
</evidence>
<organism evidence="13 14">
    <name type="scientific">Lepeophtheirus salmonis</name>
    <name type="common">Salmon louse</name>
    <name type="synonym">Caligus salmonis</name>
    <dbReference type="NCBI Taxonomy" id="72036"/>
    <lineage>
        <taxon>Eukaryota</taxon>
        <taxon>Metazoa</taxon>
        <taxon>Ecdysozoa</taxon>
        <taxon>Arthropoda</taxon>
        <taxon>Crustacea</taxon>
        <taxon>Multicrustacea</taxon>
        <taxon>Hexanauplia</taxon>
        <taxon>Copepoda</taxon>
        <taxon>Siphonostomatoida</taxon>
        <taxon>Caligidae</taxon>
        <taxon>Lepeophtheirus</taxon>
    </lineage>
</organism>
<evidence type="ECO:0000256" key="9">
    <source>
        <dbReference type="ARBA" id="ARBA00023136"/>
    </source>
</evidence>
<keyword evidence="5 12" id="KW-0812">Transmembrane</keyword>
<keyword evidence="7" id="KW-0915">Sodium</keyword>
<dbReference type="Gene3D" id="2.60.470.10">
    <property type="entry name" value="Acid-sensing ion channels like domains"/>
    <property type="match status" value="1"/>
</dbReference>
<dbReference type="GO" id="GO:0005886">
    <property type="term" value="C:plasma membrane"/>
    <property type="evidence" value="ECO:0007669"/>
    <property type="project" value="TreeGrafter"/>
</dbReference>
<keyword evidence="3 12" id="KW-0813">Transport</keyword>
<evidence type="ECO:0000256" key="1">
    <source>
        <dbReference type="ARBA" id="ARBA00004141"/>
    </source>
</evidence>
<evidence type="ECO:0000256" key="8">
    <source>
        <dbReference type="ARBA" id="ARBA00023065"/>
    </source>
</evidence>
<dbReference type="AlphaFoldDB" id="A0A7R8CB96"/>
<comment type="similarity">
    <text evidence="2 12">Belongs to the amiloride-sensitive sodium channel (TC 1.A.6) family.</text>
</comment>
<comment type="subcellular location">
    <subcellularLocation>
        <location evidence="1">Membrane</location>
        <topology evidence="1">Multi-pass membrane protein</topology>
    </subcellularLocation>
</comment>
<dbReference type="InterPro" id="IPR001873">
    <property type="entry name" value="ENaC"/>
</dbReference>
<evidence type="ECO:0000313" key="14">
    <source>
        <dbReference type="Proteomes" id="UP000675881"/>
    </source>
</evidence>
<evidence type="ECO:0000256" key="10">
    <source>
        <dbReference type="ARBA" id="ARBA00023201"/>
    </source>
</evidence>
<sequence length="654" mass="75332">MGILHILSEVCKNFGKKTSIAGLNHAVNSSSHLRRFAWLSIFFILMVFTFQTFLDTVLDFTSYPVLTSVNVTRKFNLPFPAVTICNLNRVQCTNLVYTQYQESEKMKLSPTNGTIDTVQLLNELVDLTKCLEQLCNKMNKFVGPVRVGPLGNYVDTTLLAIANLKCPVSIHIGRNCYYYKSIEEEAYKLNNTELYNRSIEAWNYQKCKAEEACSYKPQSDVPLQVRFEPLKFCEGKKFKTPSLFKGKFTKRHKNPLIMVEEAKFFNIFFKLPIYIQNAIGHQFESKLQYIHQYELTTKGFILSCQYRGESCLEKNASWTMINLPRYGNCYTLNSMNYPYNKLQSTSLTGAANGIELSFFVDQDNYIVSRLSEKAGVRIIIHEPGDFPLPDENGIDLQPGTATSIAIQKSDIIRLPKPYKSECFSNWSETPYENMTLDHPSYSIIVCQRICLQKWLKQKCGCTHPHIRQIGGFSKRKICNITPDAKENMDYKCFLEFIERFDNGSYNCQCNVACLEVDYSCQNTVSTWPSNEFWETLALELNLIDENLLPLPETLENKFRTDIQKNFVKTDIYYQTMSVKVIEQIPKYSYGTFIAGLGGSLSLYLGIAIIMIFEILEFIIDLFSRLGYYFVKGNKVKNHQHQKQKPNISSEILKY</sequence>
<gene>
    <name evidence="13" type="ORF">LSAA_1305</name>
</gene>
<dbReference type="GO" id="GO:0015280">
    <property type="term" value="F:ligand-gated sodium channel activity"/>
    <property type="evidence" value="ECO:0007669"/>
    <property type="project" value="TreeGrafter"/>
</dbReference>
<evidence type="ECO:0000256" key="4">
    <source>
        <dbReference type="ARBA" id="ARBA00022461"/>
    </source>
</evidence>
<dbReference type="OrthoDB" id="6382381at2759"/>
<reference evidence="13" key="1">
    <citation type="submission" date="2021-02" db="EMBL/GenBank/DDBJ databases">
        <authorList>
            <person name="Bekaert M."/>
        </authorList>
    </citation>
    <scope>NUCLEOTIDE SEQUENCE</scope>
    <source>
        <strain evidence="13">IoA-00</strain>
    </source>
</reference>
<keyword evidence="4 12" id="KW-0894">Sodium channel</keyword>
<keyword evidence="8 12" id="KW-0406">Ion transport</keyword>
<proteinExistence type="inferred from homology"/>
<evidence type="ECO:0000256" key="3">
    <source>
        <dbReference type="ARBA" id="ARBA00022448"/>
    </source>
</evidence>
<name>A0A7R8CB96_LEPSM</name>
<evidence type="ECO:0000256" key="7">
    <source>
        <dbReference type="ARBA" id="ARBA00023053"/>
    </source>
</evidence>
<keyword evidence="11 12" id="KW-0407">Ion channel</keyword>